<sequence precursor="true">MRMVRTLRFLLPAVVAATVVIAAVVIAAAGAAALADDAAPRFRTDENQDKDLPWYQPVKGEFPPEGSAHAIKGELIWVDHAERELHIRVDRDDSQGAGVKDLPLLLTMLPYGSIQYNGQPAALQDIPLGTHLHTWCYPTDPDDTRPPIARRHNRISPEAAFRQCIRIEDDFSYHARRDQVWRVDEVDQETMKLKATLLSDGQPQGDTRLFDLLESTVVYQGHGFGTLASIRPGQEVQLNLTWATLYGPGRVFQIWLDQESRDLARDRQLRRHRDHIHQRGIPGWIDAVDDKASTVTVTFFDGLDMSLLDSLDDVVAEPLGWPTSGGAKDDLKPKGTLAVARRSLMTYEPLNDRKGGNILRTNQVPIVPGCCGVQIQLQCGLLLEGYRPGEIVRFFPASWVFVALPSEEQFFGRE</sequence>
<proteinExistence type="predicted"/>
<dbReference type="EMBL" id="CP037423">
    <property type="protein sequence ID" value="QDV44078.1"/>
    <property type="molecule type" value="Genomic_DNA"/>
</dbReference>
<keyword evidence="3" id="KW-1185">Reference proteome</keyword>
<evidence type="ECO:0000313" key="3">
    <source>
        <dbReference type="Proteomes" id="UP000319004"/>
    </source>
</evidence>
<feature type="chain" id="PRO_5022246170" evidence="1">
    <location>
        <begin position="23"/>
        <end position="414"/>
    </location>
</feature>
<protein>
    <submittedName>
        <fullName evidence="2">Uncharacterized protein</fullName>
    </submittedName>
</protein>
<feature type="signal peptide" evidence="1">
    <location>
        <begin position="1"/>
        <end position="22"/>
    </location>
</feature>
<name>A0A518HTA0_9BACT</name>
<dbReference type="Proteomes" id="UP000319004">
    <property type="component" value="Chromosome"/>
</dbReference>
<dbReference type="OrthoDB" id="247927at2"/>
<reference evidence="2 3" key="1">
    <citation type="submission" date="2019-03" db="EMBL/GenBank/DDBJ databases">
        <title>Deep-cultivation of Planctomycetes and their phenomic and genomic characterization uncovers novel biology.</title>
        <authorList>
            <person name="Wiegand S."/>
            <person name="Jogler M."/>
            <person name="Boedeker C."/>
            <person name="Pinto D."/>
            <person name="Vollmers J."/>
            <person name="Rivas-Marin E."/>
            <person name="Kohn T."/>
            <person name="Peeters S.H."/>
            <person name="Heuer A."/>
            <person name="Rast P."/>
            <person name="Oberbeckmann S."/>
            <person name="Bunk B."/>
            <person name="Jeske O."/>
            <person name="Meyerdierks A."/>
            <person name="Storesund J.E."/>
            <person name="Kallscheuer N."/>
            <person name="Luecker S."/>
            <person name="Lage O.M."/>
            <person name="Pohl T."/>
            <person name="Merkel B.J."/>
            <person name="Hornburger P."/>
            <person name="Mueller R.-W."/>
            <person name="Bruemmer F."/>
            <person name="Labrenz M."/>
            <person name="Spormann A.M."/>
            <person name="Op den Camp H."/>
            <person name="Overmann J."/>
            <person name="Amann R."/>
            <person name="Jetten M.S.M."/>
            <person name="Mascher T."/>
            <person name="Medema M.H."/>
            <person name="Devos D.P."/>
            <person name="Kaster A.-K."/>
            <person name="Ovreas L."/>
            <person name="Rohde M."/>
            <person name="Galperin M.Y."/>
            <person name="Jogler C."/>
        </authorList>
    </citation>
    <scope>NUCLEOTIDE SEQUENCE [LARGE SCALE GENOMIC DNA]</scope>
    <source>
        <strain evidence="2 3">Enr13</strain>
    </source>
</reference>
<dbReference type="KEGG" id="snep:Enr13x_39390"/>
<dbReference type="RefSeq" id="WP_145388472.1">
    <property type="nucleotide sequence ID" value="NZ_CP037423.1"/>
</dbReference>
<gene>
    <name evidence="2" type="ORF">Enr13x_39390</name>
</gene>
<evidence type="ECO:0000313" key="2">
    <source>
        <dbReference type="EMBL" id="QDV44078.1"/>
    </source>
</evidence>
<evidence type="ECO:0000256" key="1">
    <source>
        <dbReference type="SAM" id="SignalP"/>
    </source>
</evidence>
<keyword evidence="1" id="KW-0732">Signal</keyword>
<accession>A0A518HTA0</accession>
<organism evidence="2 3">
    <name type="scientific">Stieleria neptunia</name>
    <dbReference type="NCBI Taxonomy" id="2527979"/>
    <lineage>
        <taxon>Bacteria</taxon>
        <taxon>Pseudomonadati</taxon>
        <taxon>Planctomycetota</taxon>
        <taxon>Planctomycetia</taxon>
        <taxon>Pirellulales</taxon>
        <taxon>Pirellulaceae</taxon>
        <taxon>Stieleria</taxon>
    </lineage>
</organism>
<dbReference type="AlphaFoldDB" id="A0A518HTA0"/>